<evidence type="ECO:0000313" key="2">
    <source>
        <dbReference type="Proteomes" id="UP000594638"/>
    </source>
</evidence>
<gene>
    <name evidence="1" type="ORF">OLEA9_A014086</name>
</gene>
<organism evidence="1 2">
    <name type="scientific">Olea europaea subsp. europaea</name>
    <dbReference type="NCBI Taxonomy" id="158383"/>
    <lineage>
        <taxon>Eukaryota</taxon>
        <taxon>Viridiplantae</taxon>
        <taxon>Streptophyta</taxon>
        <taxon>Embryophyta</taxon>
        <taxon>Tracheophyta</taxon>
        <taxon>Spermatophyta</taxon>
        <taxon>Magnoliopsida</taxon>
        <taxon>eudicotyledons</taxon>
        <taxon>Gunneridae</taxon>
        <taxon>Pentapetalae</taxon>
        <taxon>asterids</taxon>
        <taxon>lamiids</taxon>
        <taxon>Lamiales</taxon>
        <taxon>Oleaceae</taxon>
        <taxon>Oleeae</taxon>
        <taxon>Olea</taxon>
    </lineage>
</organism>
<reference evidence="1 2" key="1">
    <citation type="submission" date="2019-12" db="EMBL/GenBank/DDBJ databases">
        <authorList>
            <person name="Alioto T."/>
            <person name="Alioto T."/>
            <person name="Gomez Garrido J."/>
        </authorList>
    </citation>
    <scope>NUCLEOTIDE SEQUENCE [LARGE SCALE GENOMIC DNA]</scope>
</reference>
<dbReference type="EMBL" id="CACTIH010003974">
    <property type="protein sequence ID" value="CAA2988169.1"/>
    <property type="molecule type" value="Genomic_DNA"/>
</dbReference>
<dbReference type="Proteomes" id="UP000594638">
    <property type="component" value="Unassembled WGS sequence"/>
</dbReference>
<name>A0A8S0S8I8_OLEEU</name>
<keyword evidence="2" id="KW-1185">Reference proteome</keyword>
<accession>A0A8S0S8I8</accession>
<protein>
    <submittedName>
        <fullName evidence="1">Uncharacterized protein</fullName>
    </submittedName>
</protein>
<proteinExistence type="predicted"/>
<evidence type="ECO:0000313" key="1">
    <source>
        <dbReference type="EMBL" id="CAA2988169.1"/>
    </source>
</evidence>
<dbReference type="Gramene" id="OE9A014086T1">
    <property type="protein sequence ID" value="OE9A014086C1"/>
    <property type="gene ID" value="OE9A014086"/>
</dbReference>
<sequence length="126" mass="13866">MISLGDVVESGWIYKAQGGAPDVMKGFLVAVKGLFHVLQGNKVNEAAMFENKEEQEDADDEAEVRGSLDCPKCHKQEKFEVFCVQEVISKREVEVVKAATEVGRAVLLICSPKNNPVSKMHEALDC</sequence>
<comment type="caution">
    <text evidence="1">The sequence shown here is derived from an EMBL/GenBank/DDBJ whole genome shotgun (WGS) entry which is preliminary data.</text>
</comment>
<dbReference type="AlphaFoldDB" id="A0A8S0S8I8"/>